<keyword evidence="1" id="KW-1133">Transmembrane helix</keyword>
<keyword evidence="1" id="KW-0812">Transmembrane</keyword>
<feature type="non-terminal residue" evidence="2">
    <location>
        <position position="69"/>
    </location>
</feature>
<evidence type="ECO:0000256" key="1">
    <source>
        <dbReference type="SAM" id="Phobius"/>
    </source>
</evidence>
<accession>A0A382NFQ9</accession>
<reference evidence="2" key="1">
    <citation type="submission" date="2018-05" db="EMBL/GenBank/DDBJ databases">
        <authorList>
            <person name="Lanie J.A."/>
            <person name="Ng W.-L."/>
            <person name="Kazmierczak K.M."/>
            <person name="Andrzejewski T.M."/>
            <person name="Davidsen T.M."/>
            <person name="Wayne K.J."/>
            <person name="Tettelin H."/>
            <person name="Glass J.I."/>
            <person name="Rusch D."/>
            <person name="Podicherti R."/>
            <person name="Tsui H.-C.T."/>
            <person name="Winkler M.E."/>
        </authorList>
    </citation>
    <scope>NUCLEOTIDE SEQUENCE</scope>
</reference>
<evidence type="ECO:0000313" key="2">
    <source>
        <dbReference type="EMBL" id="SVC60054.1"/>
    </source>
</evidence>
<keyword evidence="1" id="KW-0472">Membrane</keyword>
<feature type="transmembrane region" description="Helical" evidence="1">
    <location>
        <begin position="20"/>
        <end position="44"/>
    </location>
</feature>
<sequence>MESTTSVIHDKSDFRLRNLITAYGVYIALLLLLIVAAVVTPNLFEKETLAVMFRQCAQLGIIAIGQTMV</sequence>
<proteinExistence type="predicted"/>
<organism evidence="2">
    <name type="scientific">marine metagenome</name>
    <dbReference type="NCBI Taxonomy" id="408172"/>
    <lineage>
        <taxon>unclassified sequences</taxon>
        <taxon>metagenomes</taxon>
        <taxon>ecological metagenomes</taxon>
    </lineage>
</organism>
<protein>
    <submittedName>
        <fullName evidence="2">Uncharacterized protein</fullName>
    </submittedName>
</protein>
<name>A0A382NFQ9_9ZZZZ</name>
<dbReference type="AlphaFoldDB" id="A0A382NFQ9"/>
<dbReference type="EMBL" id="UINC01100189">
    <property type="protein sequence ID" value="SVC60054.1"/>
    <property type="molecule type" value="Genomic_DNA"/>
</dbReference>
<gene>
    <name evidence="2" type="ORF">METZ01_LOCUS312908</name>
</gene>